<gene>
    <name evidence="4" type="ORF">CPB84DRAFT_1752621</name>
</gene>
<dbReference type="EMBL" id="JADNYJ010000193">
    <property type="protein sequence ID" value="KAF8875667.1"/>
    <property type="molecule type" value="Genomic_DNA"/>
</dbReference>
<reference evidence="4" key="1">
    <citation type="submission" date="2020-11" db="EMBL/GenBank/DDBJ databases">
        <authorList>
            <consortium name="DOE Joint Genome Institute"/>
            <person name="Ahrendt S."/>
            <person name="Riley R."/>
            <person name="Andreopoulos W."/>
            <person name="LaButti K."/>
            <person name="Pangilinan J."/>
            <person name="Ruiz-duenas F.J."/>
            <person name="Barrasa J.M."/>
            <person name="Sanchez-Garcia M."/>
            <person name="Camarero S."/>
            <person name="Miyauchi S."/>
            <person name="Serrano A."/>
            <person name="Linde D."/>
            <person name="Babiker R."/>
            <person name="Drula E."/>
            <person name="Ayuso-Fernandez I."/>
            <person name="Pacheco R."/>
            <person name="Padilla G."/>
            <person name="Ferreira P."/>
            <person name="Barriuso J."/>
            <person name="Kellner H."/>
            <person name="Castanera R."/>
            <person name="Alfaro M."/>
            <person name="Ramirez L."/>
            <person name="Pisabarro A.G."/>
            <person name="Kuo A."/>
            <person name="Tritt A."/>
            <person name="Lipzen A."/>
            <person name="He G."/>
            <person name="Yan M."/>
            <person name="Ng V."/>
            <person name="Cullen D."/>
            <person name="Martin F."/>
            <person name="Rosso M.-N."/>
            <person name="Henrissat B."/>
            <person name="Hibbett D."/>
            <person name="Martinez A.T."/>
            <person name="Grigoriev I.V."/>
        </authorList>
    </citation>
    <scope>NUCLEOTIDE SEQUENCE</scope>
    <source>
        <strain evidence="4">AH 44721</strain>
    </source>
</reference>
<dbReference type="PROSITE" id="PS50158">
    <property type="entry name" value="ZF_CCHC"/>
    <property type="match status" value="1"/>
</dbReference>
<dbReference type="Pfam" id="PF00098">
    <property type="entry name" value="zf-CCHC"/>
    <property type="match status" value="1"/>
</dbReference>
<evidence type="ECO:0000259" key="3">
    <source>
        <dbReference type="PROSITE" id="PS50158"/>
    </source>
</evidence>
<dbReference type="OrthoDB" id="3863715at2759"/>
<comment type="caution">
    <text evidence="4">The sequence shown here is derived from an EMBL/GenBank/DDBJ whole genome shotgun (WGS) entry which is preliminary data.</text>
</comment>
<dbReference type="SUPFAM" id="SSF57756">
    <property type="entry name" value="Retrovirus zinc finger-like domains"/>
    <property type="match status" value="1"/>
</dbReference>
<keyword evidence="2" id="KW-0863">Zinc-finger</keyword>
<evidence type="ECO:0000313" key="5">
    <source>
        <dbReference type="Proteomes" id="UP000724874"/>
    </source>
</evidence>
<feature type="domain" description="CCHC-type" evidence="3">
    <location>
        <begin position="70"/>
        <end position="86"/>
    </location>
</feature>
<organism evidence="4 5">
    <name type="scientific">Gymnopilus junonius</name>
    <name type="common">Spectacular rustgill mushroom</name>
    <name type="synonym">Gymnopilus spectabilis subsp. junonius</name>
    <dbReference type="NCBI Taxonomy" id="109634"/>
    <lineage>
        <taxon>Eukaryota</taxon>
        <taxon>Fungi</taxon>
        <taxon>Dikarya</taxon>
        <taxon>Basidiomycota</taxon>
        <taxon>Agaricomycotina</taxon>
        <taxon>Agaricomycetes</taxon>
        <taxon>Agaricomycetidae</taxon>
        <taxon>Agaricales</taxon>
        <taxon>Agaricineae</taxon>
        <taxon>Hymenogastraceae</taxon>
        <taxon>Gymnopilus</taxon>
    </lineage>
</organism>
<dbReference type="GO" id="GO:0008270">
    <property type="term" value="F:zinc ion binding"/>
    <property type="evidence" value="ECO:0007669"/>
    <property type="project" value="UniProtKB-KW"/>
</dbReference>
<keyword evidence="1" id="KW-0507">mRNA processing</keyword>
<dbReference type="Proteomes" id="UP000724874">
    <property type="component" value="Unassembled WGS sequence"/>
</dbReference>
<dbReference type="GO" id="GO:0006397">
    <property type="term" value="P:mRNA processing"/>
    <property type="evidence" value="ECO:0007669"/>
    <property type="project" value="UniProtKB-KW"/>
</dbReference>
<keyword evidence="2" id="KW-0479">Metal-binding</keyword>
<dbReference type="SMART" id="SM00343">
    <property type="entry name" value="ZnF_C2HC"/>
    <property type="match status" value="1"/>
</dbReference>
<name>A0A9P5NBD8_GYMJU</name>
<protein>
    <recommendedName>
        <fullName evidence="3">CCHC-type domain-containing protein</fullName>
    </recommendedName>
</protein>
<proteinExistence type="predicted"/>
<keyword evidence="5" id="KW-1185">Reference proteome</keyword>
<dbReference type="InterPro" id="IPR001878">
    <property type="entry name" value="Znf_CCHC"/>
</dbReference>
<evidence type="ECO:0000256" key="2">
    <source>
        <dbReference type="PROSITE-ProRule" id="PRU00047"/>
    </source>
</evidence>
<keyword evidence="2" id="KW-0862">Zinc</keyword>
<evidence type="ECO:0000313" key="4">
    <source>
        <dbReference type="EMBL" id="KAF8875667.1"/>
    </source>
</evidence>
<evidence type="ECO:0000256" key="1">
    <source>
        <dbReference type="ARBA" id="ARBA00022664"/>
    </source>
</evidence>
<dbReference type="AlphaFoldDB" id="A0A9P5NBD8"/>
<dbReference type="InterPro" id="IPR036875">
    <property type="entry name" value="Znf_CCHC_sf"/>
</dbReference>
<sequence length="153" mass="16956">MGIAIRQMGLYIAIPRAANSAFAQQSDLHCSSTGASSGSITLNYMMLSSENFSLINPKPSTNLQSSIMCKCWGCGEIGHLSKDCKKKKFNDHACAVLEHIKGLDEVYEVMTMNAEMIHKFAVEEPRNNSDDGEYLEIIDCLLSQHPFFVDSDK</sequence>
<accession>A0A9P5NBD8</accession>
<dbReference type="GO" id="GO:0003676">
    <property type="term" value="F:nucleic acid binding"/>
    <property type="evidence" value="ECO:0007669"/>
    <property type="project" value="InterPro"/>
</dbReference>